<evidence type="ECO:0000256" key="7">
    <source>
        <dbReference type="ARBA" id="ARBA00022763"/>
    </source>
</evidence>
<dbReference type="Gene3D" id="2.40.50.360">
    <property type="entry name" value="RuvB-like helicase, domain II"/>
    <property type="match status" value="1"/>
</dbReference>
<keyword evidence="14" id="KW-0805">Transcription regulation</keyword>
<evidence type="ECO:0000256" key="1">
    <source>
        <dbReference type="ARBA" id="ARBA00004123"/>
    </source>
</evidence>
<dbReference type="SUPFAM" id="SSF54928">
    <property type="entry name" value="RNA-binding domain, RBD"/>
    <property type="match status" value="1"/>
</dbReference>
<keyword evidence="7" id="KW-0227">DNA damage</keyword>
<dbReference type="PANTHER" id="PTHR11093">
    <property type="entry name" value="RUVB-RELATED REPTIN AND PONTIN"/>
    <property type="match status" value="1"/>
</dbReference>
<dbReference type="FunFam" id="3.40.50.300:FF:002221">
    <property type="entry name" value="RuvB-like 2"/>
    <property type="match status" value="3"/>
</dbReference>
<dbReference type="Gene3D" id="3.90.180.10">
    <property type="entry name" value="Medium-chain alcohol dehydrogenases, catalytic domain"/>
    <property type="match status" value="1"/>
</dbReference>
<dbReference type="InterPro" id="IPR036291">
    <property type="entry name" value="NAD(P)-bd_dom_sf"/>
</dbReference>
<evidence type="ECO:0000256" key="6">
    <source>
        <dbReference type="ARBA" id="ARBA00022741"/>
    </source>
</evidence>
<dbReference type="Pfam" id="PF06068">
    <property type="entry name" value="TIP49"/>
    <property type="match status" value="2"/>
</dbReference>
<evidence type="ECO:0000256" key="10">
    <source>
        <dbReference type="ARBA" id="ARBA00022840"/>
    </source>
</evidence>
<dbReference type="InterPro" id="IPR042487">
    <property type="entry name" value="RuvBL1/2_DNA/RNA_bd_dom"/>
</dbReference>
<dbReference type="InterPro" id="IPR027238">
    <property type="entry name" value="RuvB-like"/>
</dbReference>
<dbReference type="STRING" id="29170.A0A368FS01"/>
<evidence type="ECO:0000256" key="13">
    <source>
        <dbReference type="ARBA" id="ARBA00023002"/>
    </source>
</evidence>
<keyword evidence="11" id="KW-0521">NADP</keyword>
<evidence type="ECO:0000256" key="14">
    <source>
        <dbReference type="ARBA" id="ARBA00023015"/>
    </source>
</evidence>
<accession>A0A368FS01</accession>
<dbReference type="InterPro" id="IPR000504">
    <property type="entry name" value="RRM_dom"/>
</dbReference>
<evidence type="ECO:0000256" key="5">
    <source>
        <dbReference type="ARBA" id="ARBA00012551"/>
    </source>
</evidence>
<keyword evidence="18" id="KW-0539">Nucleus</keyword>
<reference evidence="23 24" key="1">
    <citation type="submission" date="2014-10" db="EMBL/GenBank/DDBJ databases">
        <title>Draft genome of the hookworm Ancylostoma caninum.</title>
        <authorList>
            <person name="Mitreva M."/>
        </authorList>
    </citation>
    <scope>NUCLEOTIDE SEQUENCE [LARGE SCALE GENOMIC DNA]</scope>
    <source>
        <strain evidence="23 24">Baltimore</strain>
    </source>
</reference>
<keyword evidence="20" id="KW-0694">RNA-binding</keyword>
<protein>
    <recommendedName>
        <fullName evidence="5">DNA helicase</fullName>
        <ecNumber evidence="5">3.6.4.12</ecNumber>
    </recommendedName>
    <alternativeName>
        <fullName evidence="19">Reptin</fullName>
    </alternativeName>
</protein>
<feature type="compositionally biased region" description="Basic residues" evidence="21">
    <location>
        <begin position="232"/>
        <end position="325"/>
    </location>
</feature>
<evidence type="ECO:0000313" key="23">
    <source>
        <dbReference type="EMBL" id="RCN34991.1"/>
    </source>
</evidence>
<dbReference type="GO" id="GO:0005739">
    <property type="term" value="C:mitochondrion"/>
    <property type="evidence" value="ECO:0007669"/>
    <property type="project" value="UniProtKB-SubCell"/>
</dbReference>
<dbReference type="InterPro" id="IPR027417">
    <property type="entry name" value="P-loop_NTPase"/>
</dbReference>
<dbReference type="Gene3D" id="3.30.70.330">
    <property type="match status" value="1"/>
</dbReference>
<dbReference type="SMART" id="SM00360">
    <property type="entry name" value="RRM"/>
    <property type="match status" value="1"/>
</dbReference>
<dbReference type="EMBL" id="JOJR01000715">
    <property type="protein sequence ID" value="RCN34991.1"/>
    <property type="molecule type" value="Genomic_DNA"/>
</dbReference>
<evidence type="ECO:0000256" key="16">
    <source>
        <dbReference type="ARBA" id="ARBA00023163"/>
    </source>
</evidence>
<keyword evidence="17" id="KW-0234">DNA repair</keyword>
<evidence type="ECO:0000256" key="12">
    <source>
        <dbReference type="ARBA" id="ARBA00022946"/>
    </source>
</evidence>
<dbReference type="SUPFAM" id="SSF50249">
    <property type="entry name" value="Nucleic acid-binding proteins"/>
    <property type="match status" value="1"/>
</dbReference>
<dbReference type="InterPro" id="IPR035979">
    <property type="entry name" value="RBD_domain_sf"/>
</dbReference>
<feature type="domain" description="RRM" evidence="22">
    <location>
        <begin position="131"/>
        <end position="208"/>
    </location>
</feature>
<keyword evidence="13" id="KW-0560">Oxidoreductase</keyword>
<dbReference type="SUPFAM" id="SSF52540">
    <property type="entry name" value="P-loop containing nucleoside triphosphate hydrolases"/>
    <property type="match status" value="2"/>
</dbReference>
<dbReference type="InterPro" id="IPR011032">
    <property type="entry name" value="GroES-like_sf"/>
</dbReference>
<comment type="subcellular location">
    <subcellularLocation>
        <location evidence="2">Mitochondrion</location>
    </subcellularLocation>
    <subcellularLocation>
        <location evidence="1">Nucleus</location>
    </subcellularLocation>
</comment>
<dbReference type="GO" id="GO:0005634">
    <property type="term" value="C:nucleus"/>
    <property type="evidence" value="ECO:0007669"/>
    <property type="project" value="UniProtKB-SubCell"/>
</dbReference>
<evidence type="ECO:0000256" key="18">
    <source>
        <dbReference type="ARBA" id="ARBA00023242"/>
    </source>
</evidence>
<dbReference type="Gene3D" id="1.10.8.60">
    <property type="match status" value="2"/>
</dbReference>
<evidence type="ECO:0000256" key="3">
    <source>
        <dbReference type="ARBA" id="ARBA00007519"/>
    </source>
</evidence>
<dbReference type="PROSITE" id="PS50102">
    <property type="entry name" value="RRM"/>
    <property type="match status" value="1"/>
</dbReference>
<dbReference type="Pfam" id="PF08240">
    <property type="entry name" value="ADH_N"/>
    <property type="match status" value="1"/>
</dbReference>
<keyword evidence="12" id="KW-0809">Transit peptide</keyword>
<evidence type="ECO:0000256" key="17">
    <source>
        <dbReference type="ARBA" id="ARBA00023204"/>
    </source>
</evidence>
<dbReference type="InterPro" id="IPR010339">
    <property type="entry name" value="TIP49_P-loop"/>
</dbReference>
<organism evidence="23 24">
    <name type="scientific">Ancylostoma caninum</name>
    <name type="common">Dog hookworm</name>
    <dbReference type="NCBI Taxonomy" id="29170"/>
    <lineage>
        <taxon>Eukaryota</taxon>
        <taxon>Metazoa</taxon>
        <taxon>Ecdysozoa</taxon>
        <taxon>Nematoda</taxon>
        <taxon>Chromadorea</taxon>
        <taxon>Rhabditida</taxon>
        <taxon>Rhabditina</taxon>
        <taxon>Rhabditomorpha</taxon>
        <taxon>Strongyloidea</taxon>
        <taxon>Ancylostomatidae</taxon>
        <taxon>Ancylostomatinae</taxon>
        <taxon>Ancylostoma</taxon>
    </lineage>
</organism>
<evidence type="ECO:0000256" key="15">
    <source>
        <dbReference type="ARBA" id="ARBA00023128"/>
    </source>
</evidence>
<dbReference type="CDD" id="cd08290">
    <property type="entry name" value="ETR"/>
    <property type="match status" value="1"/>
</dbReference>
<dbReference type="InterPro" id="IPR020843">
    <property type="entry name" value="ER"/>
</dbReference>
<dbReference type="PRINTS" id="PR00830">
    <property type="entry name" value="ENDOLAPTASE"/>
</dbReference>
<dbReference type="InterPro" id="IPR012677">
    <property type="entry name" value="Nucleotide-bd_a/b_plait_sf"/>
</dbReference>
<evidence type="ECO:0000256" key="9">
    <source>
        <dbReference type="ARBA" id="ARBA00022806"/>
    </source>
</evidence>
<dbReference type="OrthoDB" id="10060499at2759"/>
<evidence type="ECO:0000259" key="22">
    <source>
        <dbReference type="PROSITE" id="PS50102"/>
    </source>
</evidence>
<dbReference type="Pfam" id="PF00107">
    <property type="entry name" value="ADH_zinc_N"/>
    <property type="match status" value="1"/>
</dbReference>
<dbReference type="SUPFAM" id="SSF50129">
    <property type="entry name" value="GroES-like"/>
    <property type="match status" value="1"/>
</dbReference>
<name>A0A368FS01_ANCCA</name>
<keyword evidence="10" id="KW-0067">ATP-binding</keyword>
<dbReference type="InterPro" id="IPR013154">
    <property type="entry name" value="ADH-like_N"/>
</dbReference>
<dbReference type="EC" id="3.6.4.12" evidence="5"/>
<evidence type="ECO:0000256" key="4">
    <source>
        <dbReference type="ARBA" id="ARBA00010371"/>
    </source>
</evidence>
<keyword evidence="24" id="KW-1185">Reference proteome</keyword>
<keyword evidence="8" id="KW-0378">Hydrolase</keyword>
<proteinExistence type="inferred from homology"/>
<gene>
    <name evidence="23" type="ORF">ANCCAN_19150</name>
</gene>
<dbReference type="SMART" id="SM00382">
    <property type="entry name" value="AAA"/>
    <property type="match status" value="2"/>
</dbReference>
<dbReference type="GO" id="GO:0016787">
    <property type="term" value="F:hydrolase activity"/>
    <property type="evidence" value="ECO:0007669"/>
    <property type="project" value="UniProtKB-KW"/>
</dbReference>
<evidence type="ECO:0000256" key="8">
    <source>
        <dbReference type="ARBA" id="ARBA00022801"/>
    </source>
</evidence>
<keyword evidence="9" id="KW-0347">Helicase</keyword>
<evidence type="ECO:0000256" key="19">
    <source>
        <dbReference type="ARBA" id="ARBA00077211"/>
    </source>
</evidence>
<evidence type="ECO:0000256" key="21">
    <source>
        <dbReference type="SAM" id="MobiDB-lite"/>
    </source>
</evidence>
<keyword evidence="16" id="KW-0804">Transcription</keyword>
<dbReference type="Proteomes" id="UP000252519">
    <property type="component" value="Unassembled WGS sequence"/>
</dbReference>
<comment type="caution">
    <text evidence="23">The sequence shown here is derived from an EMBL/GenBank/DDBJ whole genome shotgun (WGS) entry which is preliminary data.</text>
</comment>
<dbReference type="InterPro" id="IPR013149">
    <property type="entry name" value="ADH-like_C"/>
</dbReference>
<dbReference type="InterPro" id="IPR012340">
    <property type="entry name" value="NA-bd_OB-fold"/>
</dbReference>
<evidence type="ECO:0000256" key="11">
    <source>
        <dbReference type="ARBA" id="ARBA00022857"/>
    </source>
</evidence>
<dbReference type="GO" id="GO:0016491">
    <property type="term" value="F:oxidoreductase activity"/>
    <property type="evidence" value="ECO:0007669"/>
    <property type="project" value="UniProtKB-KW"/>
</dbReference>
<feature type="compositionally biased region" description="Basic residues" evidence="21">
    <location>
        <begin position="335"/>
        <end position="344"/>
    </location>
</feature>
<feature type="region of interest" description="Disordered" evidence="21">
    <location>
        <begin position="229"/>
        <end position="352"/>
    </location>
</feature>
<evidence type="ECO:0000313" key="24">
    <source>
        <dbReference type="Proteomes" id="UP000252519"/>
    </source>
</evidence>
<dbReference type="Gene3D" id="3.40.50.720">
    <property type="entry name" value="NAD(P)-binding Rossmann-like Domain"/>
    <property type="match status" value="1"/>
</dbReference>
<comment type="similarity">
    <text evidence="4">Belongs to the zinc-containing alcohol dehydrogenase family. Quinone oxidoreductase subfamily.</text>
</comment>
<sequence>MDIHCLIQVYPSDMNITSSTTSKCAFIKYDDDRAVEVGQHLTNTVLIDRAIVCAPFLQSTIPDEATFINSGGPVTAGQRQLPPHVTNKVQELEDGSSVLLTADPQMEALGLPAYPPLPGNTDLAKVEEIRRTIYVGNLPKGVDGQAVLDFFNSFVGEVMYLRMATGPDTLPCAYAYIEFTNQTSVPIALQNNGIDYQGRPLRIQHSRVAIIKPQAKSADQALEEVEEAIRMGKNRRSRSRSPLRRRRTPSPRRRSRSPRRRRSRSQSRSRDKRRSRSRSRDRKRSRSRDKKRSRSRDRRRSRSRDRRSRRSRSRDKKRERSRSRDRKKDKEKEKKDRKRSRSRDRKKDKDKEAEMLARRYCAVFVRHLSGKQLVYAEYGDPAKVLKLQTIDLPDTPLSGHVYVKWIAAPINPADLNTLQGVYPIKPPLPAVAGNEGYGRVEKVGDGVKGLQVGDHVLPSKAGLGIWRTDGHHKETDLFPIDNTLPLEASATLQAMESVNPPTAYRMLKDFVNLKPGDTVIQNGANSAVGRAAIQICRLRGIRSINVVRKRDDMAPLVNELKSLGANEVITEDQLLKEYRGKIKDVRLALNCVGGKSALLLASTLGFRGCMVTYGGMSKQPLQIPTGPLIFKDIRLTGFWMSRWYEDAKNVQERKHMYAELGAWIKAGEFRSPKFEKRSLQQYSEAIEAASTKFDKKQSSKMAFVGDVELRSLVRVERVGAHSHIRGLGVGANFDPEDVADGMVGQIRARRAAAIIVKMIQTGNIAGRGVLIYGQPGTGKTAIAMGIAKALGQDTPFLSISASEIFSVEMSKSEVLMQSFRKAIGVRIKEETEVLEGEVVSIEMDRPVSGVGPKVGKLSLKTTDMETIYDLGSKMVDQCIKERICAGDVIQIDKGSGRISRVGRSATRSHDYDAMGPQTKFVPCPSGEIQKTRETVHTVCLHDIDVINSRSQGFLALFTGDTGEIKSEVREQINKKASLTLFLLLLLSVAEWREEGKAAIQPGVLFIDEAHLLDLECFSFLNRAMESDLSPLLIMATNKEKGVVRGTDVVANYCLPPDLVDRLIGIATKPYTSEEIGRILSLRADEEGVRMEAAAINLLKMIVGETSMRSSKMALVGDVELRSLVRVERVGAHSHIRGLGVGANFDPEDVADGMVGQIRARRAAAIIVKMIQTGNIAGRGVLIYGQPGTGKTAIAMGIAKALGQDTPFLSISASEIFSVEMSKSEVLMQSFRKAIGVRIKEETEVLEGEVVSIEMDRPVSGVGPKVGKLSLKTTDMETIYDLGSKMVDQCIKERICAGDVIQIDKGSGRISRVGRSATRSHDYDAMGPQTKFVPCPSGEIQKTRYGIQLIAVSNVLRERRKKPMVTKDEISAAYKMFYDTKRSETYLTQNSKKFLL</sequence>
<comment type="similarity">
    <text evidence="3">Belongs to the RuvB family.</text>
</comment>
<evidence type="ECO:0000256" key="2">
    <source>
        <dbReference type="ARBA" id="ARBA00004173"/>
    </source>
</evidence>
<keyword evidence="6" id="KW-0547">Nucleotide-binding</keyword>
<dbReference type="FunFam" id="3.40.50.720:FF:000112">
    <property type="entry name" value="Enoyl-[acyl-carrier-protein] reductase 1, mitochondrial"/>
    <property type="match status" value="1"/>
</dbReference>
<dbReference type="Gene3D" id="3.40.50.300">
    <property type="entry name" value="P-loop containing nucleotide triphosphate hydrolases"/>
    <property type="match status" value="2"/>
</dbReference>
<dbReference type="InterPro" id="IPR003593">
    <property type="entry name" value="AAA+_ATPase"/>
</dbReference>
<dbReference type="SMART" id="SM00829">
    <property type="entry name" value="PKS_ER"/>
    <property type="match status" value="1"/>
</dbReference>
<dbReference type="FunFam" id="2.40.50.360:FF:000002">
    <property type="entry name" value="RuvB-like helicase"/>
    <property type="match status" value="2"/>
</dbReference>
<dbReference type="GO" id="GO:0003723">
    <property type="term" value="F:RNA binding"/>
    <property type="evidence" value="ECO:0007669"/>
    <property type="project" value="UniProtKB-UniRule"/>
</dbReference>
<dbReference type="GO" id="GO:0003678">
    <property type="term" value="F:DNA helicase activity"/>
    <property type="evidence" value="ECO:0007669"/>
    <property type="project" value="UniProtKB-EC"/>
</dbReference>
<keyword evidence="15" id="KW-0496">Mitochondrion</keyword>
<dbReference type="GO" id="GO:0006281">
    <property type="term" value="P:DNA repair"/>
    <property type="evidence" value="ECO:0007669"/>
    <property type="project" value="UniProtKB-KW"/>
</dbReference>
<dbReference type="GO" id="GO:0005524">
    <property type="term" value="F:ATP binding"/>
    <property type="evidence" value="ECO:0007669"/>
    <property type="project" value="UniProtKB-KW"/>
</dbReference>
<evidence type="ECO:0000256" key="20">
    <source>
        <dbReference type="PROSITE-ProRule" id="PRU00176"/>
    </source>
</evidence>
<dbReference type="Pfam" id="PF00076">
    <property type="entry name" value="RRM_1"/>
    <property type="match status" value="1"/>
</dbReference>
<dbReference type="SUPFAM" id="SSF51735">
    <property type="entry name" value="NAD(P)-binding Rossmann-fold domains"/>
    <property type="match status" value="1"/>
</dbReference>